<proteinExistence type="predicted"/>
<comment type="caution">
    <text evidence="1">The sequence shown here is derived from an EMBL/GenBank/DDBJ whole genome shotgun (WGS) entry which is preliminary data.</text>
</comment>
<dbReference type="EMBL" id="JAHRIM010081797">
    <property type="protein sequence ID" value="MEQ2275492.1"/>
    <property type="molecule type" value="Genomic_DNA"/>
</dbReference>
<keyword evidence="2" id="KW-1185">Reference proteome</keyword>
<accession>A0ABV0X0S1</accession>
<sequence length="137" mass="15586">MCDLMPASQPAEKMGKMKKLRRTLSESFRSIAFKKEDSSFDEFPVDPDGTWCIWCVMYSCVELSETSLRVSRHHRTALACQVRHQTRFALCSLLSNVNVLSVFFIARPAYCVSKNQSLASAKIDFIEAGCFSWKRSS</sequence>
<dbReference type="Proteomes" id="UP001444071">
    <property type="component" value="Unassembled WGS sequence"/>
</dbReference>
<evidence type="ECO:0000313" key="2">
    <source>
        <dbReference type="Proteomes" id="UP001444071"/>
    </source>
</evidence>
<name>A0ABV0X0S1_9TELE</name>
<gene>
    <name evidence="1" type="ORF">XENORESO_004177</name>
</gene>
<organism evidence="1 2">
    <name type="scientific">Xenotaenia resolanae</name>
    <dbReference type="NCBI Taxonomy" id="208358"/>
    <lineage>
        <taxon>Eukaryota</taxon>
        <taxon>Metazoa</taxon>
        <taxon>Chordata</taxon>
        <taxon>Craniata</taxon>
        <taxon>Vertebrata</taxon>
        <taxon>Euteleostomi</taxon>
        <taxon>Actinopterygii</taxon>
        <taxon>Neopterygii</taxon>
        <taxon>Teleostei</taxon>
        <taxon>Neoteleostei</taxon>
        <taxon>Acanthomorphata</taxon>
        <taxon>Ovalentaria</taxon>
        <taxon>Atherinomorphae</taxon>
        <taxon>Cyprinodontiformes</taxon>
        <taxon>Goodeidae</taxon>
        <taxon>Xenotaenia</taxon>
    </lineage>
</organism>
<protein>
    <submittedName>
        <fullName evidence="1">Uncharacterized protein</fullName>
    </submittedName>
</protein>
<reference evidence="1 2" key="1">
    <citation type="submission" date="2021-06" db="EMBL/GenBank/DDBJ databases">
        <authorList>
            <person name="Palmer J.M."/>
        </authorList>
    </citation>
    <scope>NUCLEOTIDE SEQUENCE [LARGE SCALE GENOMIC DNA]</scope>
    <source>
        <strain evidence="1 2">XR_2019</strain>
        <tissue evidence="1">Muscle</tissue>
    </source>
</reference>
<evidence type="ECO:0000313" key="1">
    <source>
        <dbReference type="EMBL" id="MEQ2275492.1"/>
    </source>
</evidence>